<accession>A0ABU6WVE8</accession>
<dbReference type="EMBL" id="JASCZI010183003">
    <property type="protein sequence ID" value="MED6188920.1"/>
    <property type="molecule type" value="Genomic_DNA"/>
</dbReference>
<comment type="caution">
    <text evidence="2">The sequence shown here is derived from an EMBL/GenBank/DDBJ whole genome shotgun (WGS) entry which is preliminary data.</text>
</comment>
<reference evidence="2 3" key="1">
    <citation type="journal article" date="2023" name="Plants (Basel)">
        <title>Bridging the Gap: Combining Genomics and Transcriptomics Approaches to Understand Stylosanthes scabra, an Orphan Legume from the Brazilian Caatinga.</title>
        <authorList>
            <person name="Ferreira-Neto J.R.C."/>
            <person name="da Silva M.D."/>
            <person name="Binneck E."/>
            <person name="de Melo N.F."/>
            <person name="da Silva R.H."/>
            <person name="de Melo A.L.T.M."/>
            <person name="Pandolfi V."/>
            <person name="Bustamante F.O."/>
            <person name="Brasileiro-Vidal A.C."/>
            <person name="Benko-Iseppon A.M."/>
        </authorList>
    </citation>
    <scope>NUCLEOTIDE SEQUENCE [LARGE SCALE GENOMIC DNA]</scope>
    <source>
        <tissue evidence="2">Leaves</tissue>
    </source>
</reference>
<organism evidence="2 3">
    <name type="scientific">Stylosanthes scabra</name>
    <dbReference type="NCBI Taxonomy" id="79078"/>
    <lineage>
        <taxon>Eukaryota</taxon>
        <taxon>Viridiplantae</taxon>
        <taxon>Streptophyta</taxon>
        <taxon>Embryophyta</taxon>
        <taxon>Tracheophyta</taxon>
        <taxon>Spermatophyta</taxon>
        <taxon>Magnoliopsida</taxon>
        <taxon>eudicotyledons</taxon>
        <taxon>Gunneridae</taxon>
        <taxon>Pentapetalae</taxon>
        <taxon>rosids</taxon>
        <taxon>fabids</taxon>
        <taxon>Fabales</taxon>
        <taxon>Fabaceae</taxon>
        <taxon>Papilionoideae</taxon>
        <taxon>50 kb inversion clade</taxon>
        <taxon>dalbergioids sensu lato</taxon>
        <taxon>Dalbergieae</taxon>
        <taxon>Pterocarpus clade</taxon>
        <taxon>Stylosanthes</taxon>
    </lineage>
</organism>
<keyword evidence="3" id="KW-1185">Reference proteome</keyword>
<protein>
    <submittedName>
        <fullName evidence="2">Uncharacterized protein</fullName>
    </submittedName>
</protein>
<proteinExistence type="predicted"/>
<name>A0ABU6WVE8_9FABA</name>
<evidence type="ECO:0000313" key="2">
    <source>
        <dbReference type="EMBL" id="MED6188920.1"/>
    </source>
</evidence>
<sequence length="110" mass="12814">MQKSQAEYMEEVKAIKAKQEELWNNTNRFHSQIRKEQDMLAREIQEIRKSQINHTLINSQKADAEKNLEQAVERQARELAEMKKQLNLWTRNASTAPLLPGDQPPHGPPN</sequence>
<evidence type="ECO:0000313" key="3">
    <source>
        <dbReference type="Proteomes" id="UP001341840"/>
    </source>
</evidence>
<dbReference type="Proteomes" id="UP001341840">
    <property type="component" value="Unassembled WGS sequence"/>
</dbReference>
<feature type="region of interest" description="Disordered" evidence="1">
    <location>
        <begin position="91"/>
        <end position="110"/>
    </location>
</feature>
<gene>
    <name evidence="2" type="ORF">PIB30_090611</name>
</gene>
<evidence type="ECO:0000256" key="1">
    <source>
        <dbReference type="SAM" id="MobiDB-lite"/>
    </source>
</evidence>